<feature type="region of interest" description="Disordered" evidence="1">
    <location>
        <begin position="112"/>
        <end position="156"/>
    </location>
</feature>
<organism evidence="2 3">
    <name type="scientific">Amycolatopsis australiensis</name>
    <dbReference type="NCBI Taxonomy" id="546364"/>
    <lineage>
        <taxon>Bacteria</taxon>
        <taxon>Bacillati</taxon>
        <taxon>Actinomycetota</taxon>
        <taxon>Actinomycetes</taxon>
        <taxon>Pseudonocardiales</taxon>
        <taxon>Pseudonocardiaceae</taxon>
        <taxon>Amycolatopsis</taxon>
    </lineage>
</organism>
<dbReference type="EMBL" id="FPJG01000006">
    <property type="protein sequence ID" value="SFW86538.1"/>
    <property type="molecule type" value="Genomic_DNA"/>
</dbReference>
<gene>
    <name evidence="2" type="ORF">SAMN04489730_6411</name>
</gene>
<proteinExistence type="predicted"/>
<reference evidence="3" key="1">
    <citation type="submission" date="2016-11" db="EMBL/GenBank/DDBJ databases">
        <authorList>
            <person name="Varghese N."/>
            <person name="Submissions S."/>
        </authorList>
    </citation>
    <scope>NUCLEOTIDE SEQUENCE [LARGE SCALE GENOMIC DNA]</scope>
    <source>
        <strain evidence="3">DSM 44671</strain>
    </source>
</reference>
<dbReference type="Proteomes" id="UP000182740">
    <property type="component" value="Unassembled WGS sequence"/>
</dbReference>
<feature type="region of interest" description="Disordered" evidence="1">
    <location>
        <begin position="1"/>
        <end position="42"/>
    </location>
</feature>
<keyword evidence="3" id="KW-1185">Reference proteome</keyword>
<evidence type="ECO:0000313" key="2">
    <source>
        <dbReference type="EMBL" id="SFW86538.1"/>
    </source>
</evidence>
<accession>A0A1K1SQG2</accession>
<feature type="region of interest" description="Disordered" evidence="1">
    <location>
        <begin position="213"/>
        <end position="257"/>
    </location>
</feature>
<name>A0A1K1SQG2_9PSEU</name>
<feature type="region of interest" description="Disordered" evidence="1">
    <location>
        <begin position="286"/>
        <end position="317"/>
    </location>
</feature>
<feature type="compositionally biased region" description="Basic and acidic residues" evidence="1">
    <location>
        <begin position="213"/>
        <end position="223"/>
    </location>
</feature>
<dbReference type="STRING" id="546364.SAMN04489730_6411"/>
<protein>
    <submittedName>
        <fullName evidence="2">Uncharacterized protein</fullName>
    </submittedName>
</protein>
<evidence type="ECO:0000256" key="1">
    <source>
        <dbReference type="SAM" id="MobiDB-lite"/>
    </source>
</evidence>
<feature type="compositionally biased region" description="Pro residues" evidence="1">
    <location>
        <begin position="297"/>
        <end position="306"/>
    </location>
</feature>
<feature type="compositionally biased region" description="Basic residues" evidence="1">
    <location>
        <begin position="132"/>
        <end position="145"/>
    </location>
</feature>
<dbReference type="AlphaFoldDB" id="A0A1K1SQG2"/>
<evidence type="ECO:0000313" key="3">
    <source>
        <dbReference type="Proteomes" id="UP000182740"/>
    </source>
</evidence>
<sequence length="317" mass="36892">MDLVEHDHLVRQPRQPDEHVTRPERSLQRLVDRPAPEHGQKIPLTREPRLRLGILHAWFVHPDLRWSRHRLPSRRMHQAHGGHIAETSQHLVHDVEDLIAGRLRRHPDIESCEAEPAHHRRRSLQRSLRLPLPRRRFDQHRRRSLKTSSSPLHHELQRARRLLEQLLESGLGRRRPRPHGQLLDRCRRPCSRRVRIGIGVDLALSEGEIGRVRGHPVTDRREPGQPYRRRHRQLDVSPPQRPRIRQTSQPDQLLHHARPPFRPHVLTVGVDLPPSLRNDLARREMTMMPTTGSAPSPRLPRPPDPPATAVSIAPPPC</sequence>